<sequence>MLGLRKCSLIGNFGIIWRNFSFSFARQSKSHDFLSLFALTSDGSLYGWGYNSGGNLGLGYASDDPMPPTRIPFPPTIKPVAIAIGDGHTLTLTKDGKVFAFGRNSHGQIGNGSTKDQFQVIEVRMTITLDARRQIQIVQISCGSCHSVALSDDGSVYSWGANDKGQLGEGSKIENNPTPKRILLVAKVTKISCGKHHTLAMTERGEIYAWGSNHHGQLGTGSSSKSRIPVKIDVDGRIRDILALNSISACKFEKSGGGGDIVAMWGKLPEPAGKMVDVPWETLLGEGGDYEEMPALKLAFVYGSGFEQSAILISRDEDDVYFVGRSVHGSLGSGASTEFETRVPIKNVNLSGKGIFWLDYGLDVAGGCTCLFALTTSGCIYSRGYNDFGELGQGFSSLEPGVPNKIDMFGDTIKIAQIACGSDHAMAISEEGHLYAWGYNFYGQLGTGCLDDHVPTPERVTAFRSKGTEIVSVAAGMFHSVAVTGDGHVYAWGQNDKSQLGGGCSEPYSATPTLVPFRVSNSPISRVACGPDSTLALSTDGKLYFFGHCPHTPEEPSESSSDRKGHPFQLCTDLDPLDSIVDMGAKHWATMYACGTESGKIYVWGKLRGGRKKELLREEPRAVLVNDVFSFFSNPPGMIRPMALVE</sequence>
<feature type="repeat" description="RCC1" evidence="3">
    <location>
        <begin position="96"/>
        <end position="153"/>
    </location>
</feature>
<dbReference type="PANTHER" id="PTHR45982:SF1">
    <property type="entry name" value="REGULATOR OF CHROMOSOME CONDENSATION"/>
    <property type="match status" value="1"/>
</dbReference>
<protein>
    <submittedName>
        <fullName evidence="5">RCC1 and BTB domain-containing protein 2</fullName>
    </submittedName>
</protein>
<gene>
    <name evidence="5" type="ORF">Fcan01_22411</name>
</gene>
<dbReference type="InterPro" id="IPR009091">
    <property type="entry name" value="RCC1/BLIP-II"/>
</dbReference>
<dbReference type="GO" id="GO:0005085">
    <property type="term" value="F:guanyl-nucleotide exchange factor activity"/>
    <property type="evidence" value="ECO:0007669"/>
    <property type="project" value="TreeGrafter"/>
</dbReference>
<dbReference type="PROSITE" id="PS00626">
    <property type="entry name" value="RCC1_2"/>
    <property type="match status" value="4"/>
</dbReference>
<dbReference type="Proteomes" id="UP000198287">
    <property type="component" value="Unassembled WGS sequence"/>
</dbReference>
<organism evidence="5 6">
    <name type="scientific">Folsomia candida</name>
    <name type="common">Springtail</name>
    <dbReference type="NCBI Taxonomy" id="158441"/>
    <lineage>
        <taxon>Eukaryota</taxon>
        <taxon>Metazoa</taxon>
        <taxon>Ecdysozoa</taxon>
        <taxon>Arthropoda</taxon>
        <taxon>Hexapoda</taxon>
        <taxon>Collembola</taxon>
        <taxon>Entomobryomorpha</taxon>
        <taxon>Isotomoidea</taxon>
        <taxon>Isotomidae</taxon>
        <taxon>Proisotominae</taxon>
        <taxon>Folsomia</taxon>
    </lineage>
</organism>
<dbReference type="InterPro" id="IPR000408">
    <property type="entry name" value="Reg_chr_condens"/>
</dbReference>
<feature type="repeat" description="RCC1" evidence="3">
    <location>
        <begin position="378"/>
        <end position="431"/>
    </location>
</feature>
<dbReference type="GO" id="GO:0005737">
    <property type="term" value="C:cytoplasm"/>
    <property type="evidence" value="ECO:0007669"/>
    <property type="project" value="TreeGrafter"/>
</dbReference>
<feature type="domain" description="RCC1-like" evidence="4">
    <location>
        <begin position="308"/>
        <end position="548"/>
    </location>
</feature>
<name>A0A226DD44_FOLCA</name>
<feature type="repeat" description="RCC1" evidence="3">
    <location>
        <begin position="43"/>
        <end position="95"/>
    </location>
</feature>
<dbReference type="SUPFAM" id="SSF50985">
    <property type="entry name" value="RCC1/BLIP-II"/>
    <property type="match status" value="2"/>
</dbReference>
<evidence type="ECO:0000313" key="6">
    <source>
        <dbReference type="Proteomes" id="UP000198287"/>
    </source>
</evidence>
<feature type="repeat" description="RCC1" evidence="3">
    <location>
        <begin position="432"/>
        <end position="486"/>
    </location>
</feature>
<feature type="repeat" description="RCC1" evidence="3">
    <location>
        <begin position="154"/>
        <end position="204"/>
    </location>
</feature>
<dbReference type="InterPro" id="IPR058923">
    <property type="entry name" value="RCC1-like_dom"/>
</dbReference>
<dbReference type="OMA" id="EGGVKCW"/>
<comment type="caution">
    <text evidence="5">The sequence shown here is derived from an EMBL/GenBank/DDBJ whole genome shotgun (WGS) entry which is preliminary data.</text>
</comment>
<keyword evidence="1" id="KW-0344">Guanine-nucleotide releasing factor</keyword>
<keyword evidence="6" id="KW-1185">Reference proteome</keyword>
<dbReference type="OrthoDB" id="10256179at2759"/>
<evidence type="ECO:0000259" key="4">
    <source>
        <dbReference type="Pfam" id="PF25390"/>
    </source>
</evidence>
<evidence type="ECO:0000313" key="5">
    <source>
        <dbReference type="EMBL" id="OXA42754.1"/>
    </source>
</evidence>
<dbReference type="Gene3D" id="2.130.10.30">
    <property type="entry name" value="Regulator of chromosome condensation 1/beta-lactamase-inhibitor protein II"/>
    <property type="match status" value="2"/>
</dbReference>
<reference evidence="5 6" key="1">
    <citation type="submission" date="2015-12" db="EMBL/GenBank/DDBJ databases">
        <title>The genome of Folsomia candida.</title>
        <authorList>
            <person name="Faddeeva A."/>
            <person name="Derks M.F."/>
            <person name="Anvar Y."/>
            <person name="Smit S."/>
            <person name="Van Straalen N."/>
            <person name="Roelofs D."/>
        </authorList>
    </citation>
    <scope>NUCLEOTIDE SEQUENCE [LARGE SCALE GENOMIC DNA]</scope>
    <source>
        <strain evidence="5 6">VU population</strain>
        <tissue evidence="5">Whole body</tissue>
    </source>
</reference>
<proteinExistence type="predicted"/>
<evidence type="ECO:0000256" key="3">
    <source>
        <dbReference type="PROSITE-ProRule" id="PRU00235"/>
    </source>
</evidence>
<dbReference type="Pfam" id="PF25390">
    <property type="entry name" value="WD40_RLD"/>
    <property type="match status" value="2"/>
</dbReference>
<dbReference type="PANTHER" id="PTHR45982">
    <property type="entry name" value="REGULATOR OF CHROMOSOME CONDENSATION"/>
    <property type="match status" value="1"/>
</dbReference>
<feature type="domain" description="RCC1-like" evidence="4">
    <location>
        <begin position="37"/>
        <end position="240"/>
    </location>
</feature>
<dbReference type="EMBL" id="LNIX01000025">
    <property type="protein sequence ID" value="OXA42754.1"/>
    <property type="molecule type" value="Genomic_DNA"/>
</dbReference>
<dbReference type="PROSITE" id="PS50012">
    <property type="entry name" value="RCC1_3"/>
    <property type="match status" value="7"/>
</dbReference>
<dbReference type="STRING" id="158441.A0A226DD44"/>
<evidence type="ECO:0000256" key="2">
    <source>
        <dbReference type="ARBA" id="ARBA00022737"/>
    </source>
</evidence>
<dbReference type="InterPro" id="IPR051553">
    <property type="entry name" value="Ran_GTPase-activating"/>
</dbReference>
<keyword evidence="2" id="KW-0677">Repeat</keyword>
<evidence type="ECO:0000256" key="1">
    <source>
        <dbReference type="ARBA" id="ARBA00022658"/>
    </source>
</evidence>
<dbReference type="AlphaFoldDB" id="A0A226DD44"/>
<feature type="repeat" description="RCC1" evidence="3">
    <location>
        <begin position="205"/>
        <end position="254"/>
    </location>
</feature>
<feature type="repeat" description="RCC1" evidence="3">
    <location>
        <begin position="487"/>
        <end position="540"/>
    </location>
</feature>
<dbReference type="PRINTS" id="PR00633">
    <property type="entry name" value="RCCNDNSATION"/>
</dbReference>
<accession>A0A226DD44</accession>